<evidence type="ECO:0008006" key="3">
    <source>
        <dbReference type="Google" id="ProtNLM"/>
    </source>
</evidence>
<accession>A0ABW6PXD6</accession>
<gene>
    <name evidence="1" type="ORF">ACFYTF_30095</name>
</gene>
<sequence length="212" mass="23262">MIAGNDDSGATPCQGADVRIDRVVRAEVARLHEDWLRDPAATPERRAQLIAAEARELTVRVRTVEAALLGQQLRDWRALYRRYLPPQRVMTTFTVLARSNARRAVLCADLYSRLPAAVVADRHRGVDGPARRGTGADPGRWRAARAEGRADPEVERIWGLVHTADFALLAAALLRVRAADGLPLPLTPIDPLAATLTAMIHDELRARGLPPV</sequence>
<keyword evidence="2" id="KW-1185">Reference proteome</keyword>
<dbReference type="RefSeq" id="WP_387703247.1">
    <property type="nucleotide sequence ID" value="NZ_JBIAMX010000032.1"/>
</dbReference>
<comment type="caution">
    <text evidence="1">The sequence shown here is derived from an EMBL/GenBank/DDBJ whole genome shotgun (WGS) entry which is preliminary data.</text>
</comment>
<dbReference type="Proteomes" id="UP001601444">
    <property type="component" value="Unassembled WGS sequence"/>
</dbReference>
<evidence type="ECO:0000313" key="1">
    <source>
        <dbReference type="EMBL" id="MFF0547096.1"/>
    </source>
</evidence>
<reference evidence="1 2" key="1">
    <citation type="submission" date="2024-10" db="EMBL/GenBank/DDBJ databases">
        <title>The Natural Products Discovery Center: Release of the First 8490 Sequenced Strains for Exploring Actinobacteria Biosynthetic Diversity.</title>
        <authorList>
            <person name="Kalkreuter E."/>
            <person name="Kautsar S.A."/>
            <person name="Yang D."/>
            <person name="Bader C.D."/>
            <person name="Teijaro C.N."/>
            <person name="Fluegel L."/>
            <person name="Davis C.M."/>
            <person name="Simpson J.R."/>
            <person name="Lauterbach L."/>
            <person name="Steele A.D."/>
            <person name="Gui C."/>
            <person name="Meng S."/>
            <person name="Li G."/>
            <person name="Viehrig K."/>
            <person name="Ye F."/>
            <person name="Su P."/>
            <person name="Kiefer A.F."/>
            <person name="Nichols A."/>
            <person name="Cepeda A.J."/>
            <person name="Yan W."/>
            <person name="Fan B."/>
            <person name="Jiang Y."/>
            <person name="Adhikari A."/>
            <person name="Zheng C.-J."/>
            <person name="Schuster L."/>
            <person name="Cowan T.M."/>
            <person name="Smanski M.J."/>
            <person name="Chevrette M.G."/>
            <person name="De Carvalho L.P.S."/>
            <person name="Shen B."/>
        </authorList>
    </citation>
    <scope>NUCLEOTIDE SEQUENCE [LARGE SCALE GENOMIC DNA]</scope>
    <source>
        <strain evidence="1 2">NPDC004045</strain>
    </source>
</reference>
<name>A0ABW6PXD6_9NOCA</name>
<protein>
    <recommendedName>
        <fullName evidence="3">TetR family transcriptional regulator</fullName>
    </recommendedName>
</protein>
<evidence type="ECO:0000313" key="2">
    <source>
        <dbReference type="Proteomes" id="UP001601444"/>
    </source>
</evidence>
<dbReference type="EMBL" id="JBIAMX010000032">
    <property type="protein sequence ID" value="MFF0547096.1"/>
    <property type="molecule type" value="Genomic_DNA"/>
</dbReference>
<organism evidence="1 2">
    <name type="scientific">Nocardia thailandica</name>
    <dbReference type="NCBI Taxonomy" id="257275"/>
    <lineage>
        <taxon>Bacteria</taxon>
        <taxon>Bacillati</taxon>
        <taxon>Actinomycetota</taxon>
        <taxon>Actinomycetes</taxon>
        <taxon>Mycobacteriales</taxon>
        <taxon>Nocardiaceae</taxon>
        <taxon>Nocardia</taxon>
    </lineage>
</organism>
<proteinExistence type="predicted"/>